<evidence type="ECO:0000313" key="3">
    <source>
        <dbReference type="Proteomes" id="UP000283841"/>
    </source>
</evidence>
<dbReference type="VEuPathDB" id="FungiDB:C8Q69DRAFT_479009"/>
<sequence>MAVVLSQELYIRKEEKTVNTLLSPLPESPSVTDIVSFILNLPIDLHHLQGSGAEGQSGCSIYFARDRRDAGKTVAVAKVFPPSCHSDYEDEVSSHQTLLSLPEPPAAAGVLGWSKCIDDRTGQWAEVIVYQLAPGQALNTMIRDIGRITTVRYILELAQNDEQLRFDVLEGFFASELRLPLTEYKLGEGKTDHEVLCNMIGRRFDQLMSGLVSSVKAVASTLAKLHRIKGEWGDASECVVEKLRDKLRGWVQEIQGPSRDEYMKAIGYERIERLVALVNRAISESRQEGHASLLHGDASSGNFFWEPIRGITMIDYGGLARSMDCQGNPIGPAEMDVAGFYERLRKYSGQFGMKESDIATVQEEFWKAYQAQGVPLSEGIVQLFRTRTQLSRLWSAVSKLKKSCDERHLAQLRAKVEFEWDYFQNIFPEISPPWRVLFVASTSGPGKGGLPLFNQELVRAMSELPNTSVTLFVVKSEDEKTDLATAHGQAKVVSISSGECNPSSLLYHVAKVHQPDEFCLPATDQQGTTAFDLIIGHSRYSSAAATLIRERWYPAAKLALITHTSPLRKSDVAWKWYGETRELGYVEAARLAMLDEKILPKADLAVGVGPALTAEAREREWIGQCSRRRSIQTGPRFHELVPGAHIYESTQSHRQLDGVFRVLLPGRADDPAKGLDDAIYAVQKVATLGNKIVLHVLGVPINEMNSWQNYADQITGTQGLVQFHPFSNDRLTVLRSYRMADLVIMPSTHEGFGMIFTEVAGLGIPILVTQDSGAGQLALDRTRIPVEVGQACVVLDESAYGIKPSPESERVAIWAHRIDHVRRHLDQACKDARALQQVMRGYSWKHAAQALLSAAIESTTDTVQRSNGVIAPMEQSSVPSLSPDVLAAMHRAARTRNRTGAPDPVRAAEVLHSLPEVHPTTTSLEKHVSTALGCPVRLRSMDTTHPQGFSGAVILFAYTEDCNTKNELPVMPTETSQGRVIAVVKLFVHGLDNGITEELSSLEWLLLQAKGEIRIAAPLAVWKMNWENKLAGVVTYEVAQGMSLYQLMMQLGSTPRGAMRDDILAVLKAGVEEVARTLKRLHSFGLQGKSSANYLEWYFSALAQRVETASLYADILRREGLEVDQLASDMKELATHCQEDMTRNPRTAVVHGDAHPGNFFYDQATGQVTMIDTTTLHTSLDENGKPAGALERDISHFVHMMRRTGEQYGMSDKEMELCTTVFMDACLENTAVSMQTVRMLMVCSALSFLNRSAREEAADLGRQVKIVHDLLCFRKK</sequence>
<dbReference type="InterPro" id="IPR002575">
    <property type="entry name" value="Aminoglycoside_PTrfase"/>
</dbReference>
<dbReference type="RefSeq" id="XP_028482041.1">
    <property type="nucleotide sequence ID" value="XM_028631418.1"/>
</dbReference>
<organism evidence="2 3">
    <name type="scientific">Byssochlamys spectabilis</name>
    <name type="common">Paecilomyces variotii</name>
    <dbReference type="NCBI Taxonomy" id="264951"/>
    <lineage>
        <taxon>Eukaryota</taxon>
        <taxon>Fungi</taxon>
        <taxon>Dikarya</taxon>
        <taxon>Ascomycota</taxon>
        <taxon>Pezizomycotina</taxon>
        <taxon>Eurotiomycetes</taxon>
        <taxon>Eurotiomycetidae</taxon>
        <taxon>Eurotiales</taxon>
        <taxon>Thermoascaceae</taxon>
        <taxon>Paecilomyces</taxon>
    </lineage>
</organism>
<dbReference type="Gene3D" id="3.90.1200.10">
    <property type="match status" value="2"/>
</dbReference>
<dbReference type="PANTHER" id="PTHR12526">
    <property type="entry name" value="GLYCOSYLTRANSFERASE"/>
    <property type="match status" value="1"/>
</dbReference>
<evidence type="ECO:0000313" key="2">
    <source>
        <dbReference type="EMBL" id="RWQ92396.1"/>
    </source>
</evidence>
<comment type="caution">
    <text evidence="2">The sequence shown here is derived from an EMBL/GenBank/DDBJ whole genome shotgun (WGS) entry which is preliminary data.</text>
</comment>
<dbReference type="Gene3D" id="3.40.50.2000">
    <property type="entry name" value="Glycogen Phosphorylase B"/>
    <property type="match status" value="1"/>
</dbReference>
<dbReference type="InterPro" id="IPR011009">
    <property type="entry name" value="Kinase-like_dom_sf"/>
</dbReference>
<name>A0A443HKQ7_BYSSP</name>
<dbReference type="SUPFAM" id="SSF56112">
    <property type="entry name" value="Protein kinase-like (PK-like)"/>
    <property type="match status" value="2"/>
</dbReference>
<dbReference type="Pfam" id="PF20706">
    <property type="entry name" value="GT4-conflict"/>
    <property type="match status" value="1"/>
</dbReference>
<dbReference type="Pfam" id="PF01636">
    <property type="entry name" value="APH"/>
    <property type="match status" value="1"/>
</dbReference>
<gene>
    <name evidence="2" type="ORF">C8Q69DRAFT_479009</name>
</gene>
<dbReference type="STRING" id="264951.A0A443HKQ7"/>
<feature type="domain" description="Aminoglycoside phosphotransferase" evidence="1">
    <location>
        <begin position="1065"/>
        <end position="1172"/>
    </location>
</feature>
<reference evidence="2 3" key="1">
    <citation type="journal article" date="2018" name="Front. Microbiol.">
        <title>Genomic and genetic insights into a cosmopolitan fungus, Paecilomyces variotii (Eurotiales).</title>
        <authorList>
            <person name="Urquhart A.S."/>
            <person name="Mondo S.J."/>
            <person name="Makela M.R."/>
            <person name="Hane J.K."/>
            <person name="Wiebenga A."/>
            <person name="He G."/>
            <person name="Mihaltcheva S."/>
            <person name="Pangilinan J."/>
            <person name="Lipzen A."/>
            <person name="Barry K."/>
            <person name="de Vries R.P."/>
            <person name="Grigoriev I.V."/>
            <person name="Idnurm A."/>
        </authorList>
    </citation>
    <scope>NUCLEOTIDE SEQUENCE [LARGE SCALE GENOMIC DNA]</scope>
    <source>
        <strain evidence="2 3">CBS 101075</strain>
    </source>
</reference>
<evidence type="ECO:0000259" key="1">
    <source>
        <dbReference type="Pfam" id="PF01636"/>
    </source>
</evidence>
<dbReference type="Proteomes" id="UP000283841">
    <property type="component" value="Unassembled WGS sequence"/>
</dbReference>
<dbReference type="SUPFAM" id="SSF53756">
    <property type="entry name" value="UDP-Glycosyltransferase/glycogen phosphorylase"/>
    <property type="match status" value="1"/>
</dbReference>
<protein>
    <recommendedName>
        <fullName evidence="1">Aminoglycoside phosphotransferase domain-containing protein</fullName>
    </recommendedName>
</protein>
<dbReference type="EMBL" id="RCNU01000013">
    <property type="protein sequence ID" value="RWQ92396.1"/>
    <property type="molecule type" value="Genomic_DNA"/>
</dbReference>
<keyword evidence="3" id="KW-1185">Reference proteome</keyword>
<dbReference type="AlphaFoldDB" id="A0A443HKQ7"/>
<dbReference type="GeneID" id="39600695"/>
<accession>A0A443HKQ7</accession>
<dbReference type="CDD" id="cd03801">
    <property type="entry name" value="GT4_PimA-like"/>
    <property type="match status" value="1"/>
</dbReference>
<proteinExistence type="predicted"/>